<dbReference type="PANTHER" id="PTHR32246">
    <property type="entry name" value="INGRESSION PROTEIN FIC1"/>
    <property type="match status" value="1"/>
</dbReference>
<evidence type="ECO:0000256" key="1">
    <source>
        <dbReference type="SAM" id="MobiDB-lite"/>
    </source>
</evidence>
<accession>A0A7N0T2N5</accession>
<dbReference type="SMART" id="SM00239">
    <property type="entry name" value="C2"/>
    <property type="match status" value="1"/>
</dbReference>
<sequence>MQLLEINLISAQGLKHPHSCKLRRMHTYAIVWVDPATKVRTRIDKLGARNPTWNDRFFFKVTPHFLTGDTSAVTVEIFAVGYLKDPLIGTVRTYLSNILPPSKPSTSDALLTPSFTAVQIRRPSGRFHGVLNLGAMVVTGSDFAALGKASAIDYHHLMGENPSRACRRTLLQRTESEESHGSSWCGSVEYSEEDEDDDDDDGTGSTTSASSAASATTVLKDLNGVRELAGKGMRLYGGGFLMCGLLTSQKNIHLSPSDENRI</sequence>
<keyword evidence="4" id="KW-1185">Reference proteome</keyword>
<dbReference type="PROSITE" id="PS50004">
    <property type="entry name" value="C2"/>
    <property type="match status" value="1"/>
</dbReference>
<dbReference type="InterPro" id="IPR035892">
    <property type="entry name" value="C2_domain_sf"/>
</dbReference>
<feature type="domain" description="C2" evidence="2">
    <location>
        <begin position="1"/>
        <end position="108"/>
    </location>
</feature>
<evidence type="ECO:0000313" key="3">
    <source>
        <dbReference type="EnsemblPlants" id="Kaladp0019s0042.1.v1.1.CDS.1"/>
    </source>
</evidence>
<feature type="compositionally biased region" description="Low complexity" evidence="1">
    <location>
        <begin position="203"/>
        <end position="213"/>
    </location>
</feature>
<dbReference type="CDD" id="cd04051">
    <property type="entry name" value="C2_SRC2_like"/>
    <property type="match status" value="1"/>
</dbReference>
<dbReference type="GO" id="GO:0006952">
    <property type="term" value="P:defense response"/>
    <property type="evidence" value="ECO:0007669"/>
    <property type="project" value="InterPro"/>
</dbReference>
<name>A0A7N0T2N5_KALFE</name>
<dbReference type="OMA" id="MCCFLMK"/>
<dbReference type="SUPFAM" id="SSF49562">
    <property type="entry name" value="C2 domain (Calcium/lipid-binding domain, CaLB)"/>
    <property type="match status" value="1"/>
</dbReference>
<protein>
    <recommendedName>
        <fullName evidence="2">C2 domain-containing protein</fullName>
    </recommendedName>
</protein>
<dbReference type="Pfam" id="PF00168">
    <property type="entry name" value="C2"/>
    <property type="match status" value="1"/>
</dbReference>
<dbReference type="InterPro" id="IPR000008">
    <property type="entry name" value="C2_dom"/>
</dbReference>
<organism evidence="3 4">
    <name type="scientific">Kalanchoe fedtschenkoi</name>
    <name type="common">Lavender scallops</name>
    <name type="synonym">South American air plant</name>
    <dbReference type="NCBI Taxonomy" id="63787"/>
    <lineage>
        <taxon>Eukaryota</taxon>
        <taxon>Viridiplantae</taxon>
        <taxon>Streptophyta</taxon>
        <taxon>Embryophyta</taxon>
        <taxon>Tracheophyta</taxon>
        <taxon>Spermatophyta</taxon>
        <taxon>Magnoliopsida</taxon>
        <taxon>eudicotyledons</taxon>
        <taxon>Gunneridae</taxon>
        <taxon>Pentapetalae</taxon>
        <taxon>Saxifragales</taxon>
        <taxon>Crassulaceae</taxon>
        <taxon>Kalanchoe</taxon>
    </lineage>
</organism>
<proteinExistence type="predicted"/>
<feature type="region of interest" description="Disordered" evidence="1">
    <location>
        <begin position="173"/>
        <end position="213"/>
    </location>
</feature>
<dbReference type="Gene3D" id="2.60.40.150">
    <property type="entry name" value="C2 domain"/>
    <property type="match status" value="1"/>
</dbReference>
<dbReference type="Proteomes" id="UP000594263">
    <property type="component" value="Unplaced"/>
</dbReference>
<dbReference type="InterPro" id="IPR044750">
    <property type="entry name" value="C2_SRC2/BAP"/>
</dbReference>
<reference evidence="3" key="1">
    <citation type="submission" date="2021-01" db="UniProtKB">
        <authorList>
            <consortium name="EnsemblPlants"/>
        </authorList>
    </citation>
    <scope>IDENTIFICATION</scope>
</reference>
<dbReference type="Gramene" id="Kaladp0019s0042.1.v1.1">
    <property type="protein sequence ID" value="Kaladp0019s0042.1.v1.1.CDS.1"/>
    <property type="gene ID" value="Kaladp0019s0042.v1.1"/>
</dbReference>
<feature type="compositionally biased region" description="Acidic residues" evidence="1">
    <location>
        <begin position="190"/>
        <end position="202"/>
    </location>
</feature>
<dbReference type="EnsemblPlants" id="Kaladp0019s0042.1.v1.1">
    <property type="protein sequence ID" value="Kaladp0019s0042.1.v1.1.CDS.1"/>
    <property type="gene ID" value="Kaladp0019s0042.v1.1"/>
</dbReference>
<dbReference type="PANTHER" id="PTHR32246:SF69">
    <property type="entry name" value="CALCIUM-DEPENDENT LIPID-BINDING (CALB DOMAIN) FAMILY PROTEIN"/>
    <property type="match status" value="1"/>
</dbReference>
<evidence type="ECO:0000313" key="4">
    <source>
        <dbReference type="Proteomes" id="UP000594263"/>
    </source>
</evidence>
<dbReference type="AlphaFoldDB" id="A0A7N0T2N5"/>
<evidence type="ECO:0000259" key="2">
    <source>
        <dbReference type="PROSITE" id="PS50004"/>
    </source>
</evidence>